<keyword evidence="1" id="KW-1133">Transmembrane helix</keyword>
<feature type="transmembrane region" description="Helical" evidence="1">
    <location>
        <begin position="124"/>
        <end position="144"/>
    </location>
</feature>
<comment type="caution">
    <text evidence="3">The sequence shown here is derived from an EMBL/GenBank/DDBJ whole genome shotgun (WGS) entry which is preliminary data.</text>
</comment>
<feature type="signal peptide" evidence="2">
    <location>
        <begin position="1"/>
        <end position="18"/>
    </location>
</feature>
<evidence type="ECO:0000313" key="4">
    <source>
        <dbReference type="Proteomes" id="UP001498398"/>
    </source>
</evidence>
<protein>
    <submittedName>
        <fullName evidence="3">Uncharacterized protein</fullName>
    </submittedName>
</protein>
<feature type="transmembrane region" description="Helical" evidence="1">
    <location>
        <begin position="151"/>
        <end position="170"/>
    </location>
</feature>
<feature type="transmembrane region" description="Helical" evidence="1">
    <location>
        <begin position="176"/>
        <end position="196"/>
    </location>
</feature>
<sequence length="204" mass="21441">MRFFSVFGTLALAAFAYATPLANPEPVPAAANDVQVAARGGCSSCKSLPGIIVDVTLQVTPHVDYLKSLPAEQCTVETIKPVIVEIKGILQTAISDVEALVGSALDLVLHTVTGVLSLLNLCKLIATLYNLIFGCFGIVLKVVVSAEYDEVCALFAEVGVLLGTLLKLIIDLVGGVLAIVQGLLAALLPTITVIGCKDSFYYLY</sequence>
<name>A0ABR1IX37_9AGAR</name>
<evidence type="ECO:0000313" key="3">
    <source>
        <dbReference type="EMBL" id="KAK7443565.1"/>
    </source>
</evidence>
<evidence type="ECO:0000256" key="2">
    <source>
        <dbReference type="SAM" id="SignalP"/>
    </source>
</evidence>
<keyword evidence="1" id="KW-0472">Membrane</keyword>
<evidence type="ECO:0000256" key="1">
    <source>
        <dbReference type="SAM" id="Phobius"/>
    </source>
</evidence>
<accession>A0ABR1IX37</accession>
<reference evidence="3 4" key="1">
    <citation type="submission" date="2024-01" db="EMBL/GenBank/DDBJ databases">
        <title>A draft genome for the cacao thread blight pathogen Marasmiellus scandens.</title>
        <authorList>
            <person name="Baruah I.K."/>
            <person name="Leung J."/>
            <person name="Bukari Y."/>
            <person name="Amoako-Attah I."/>
            <person name="Meinhardt L.W."/>
            <person name="Bailey B.A."/>
            <person name="Cohen S.P."/>
        </authorList>
    </citation>
    <scope>NUCLEOTIDE SEQUENCE [LARGE SCALE GENOMIC DNA]</scope>
    <source>
        <strain evidence="3 4">GH-19</strain>
    </source>
</reference>
<dbReference type="Proteomes" id="UP001498398">
    <property type="component" value="Unassembled WGS sequence"/>
</dbReference>
<dbReference type="EMBL" id="JBANRG010000054">
    <property type="protein sequence ID" value="KAK7443565.1"/>
    <property type="molecule type" value="Genomic_DNA"/>
</dbReference>
<keyword evidence="1" id="KW-0812">Transmembrane</keyword>
<gene>
    <name evidence="3" type="ORF">VKT23_015738</name>
</gene>
<organism evidence="3 4">
    <name type="scientific">Marasmiellus scandens</name>
    <dbReference type="NCBI Taxonomy" id="2682957"/>
    <lineage>
        <taxon>Eukaryota</taxon>
        <taxon>Fungi</taxon>
        <taxon>Dikarya</taxon>
        <taxon>Basidiomycota</taxon>
        <taxon>Agaricomycotina</taxon>
        <taxon>Agaricomycetes</taxon>
        <taxon>Agaricomycetidae</taxon>
        <taxon>Agaricales</taxon>
        <taxon>Marasmiineae</taxon>
        <taxon>Omphalotaceae</taxon>
        <taxon>Marasmiellus</taxon>
    </lineage>
</organism>
<feature type="chain" id="PRO_5047168099" evidence="2">
    <location>
        <begin position="19"/>
        <end position="204"/>
    </location>
</feature>
<keyword evidence="2" id="KW-0732">Signal</keyword>
<proteinExistence type="predicted"/>
<keyword evidence="4" id="KW-1185">Reference proteome</keyword>